<dbReference type="AlphaFoldDB" id="A0AAN9HRP0"/>
<proteinExistence type="predicted"/>
<reference evidence="1 2" key="1">
    <citation type="submission" date="2024-01" db="EMBL/GenBank/DDBJ databases">
        <title>The genomes of 5 underutilized Papilionoideae crops provide insights into root nodulation and disease resistanc.</title>
        <authorList>
            <person name="Yuan L."/>
        </authorList>
    </citation>
    <scope>NUCLEOTIDE SEQUENCE [LARGE SCALE GENOMIC DNA]</scope>
    <source>
        <strain evidence="1">ZHUSHIDOU_FW_LH</strain>
        <tissue evidence="1">Leaf</tissue>
    </source>
</reference>
<evidence type="ECO:0000313" key="1">
    <source>
        <dbReference type="EMBL" id="KAK7242973.1"/>
    </source>
</evidence>
<gene>
    <name evidence="1" type="ORF">RIF29_37755</name>
</gene>
<organism evidence="1 2">
    <name type="scientific">Crotalaria pallida</name>
    <name type="common">Smooth rattlebox</name>
    <name type="synonym">Crotalaria striata</name>
    <dbReference type="NCBI Taxonomy" id="3830"/>
    <lineage>
        <taxon>Eukaryota</taxon>
        <taxon>Viridiplantae</taxon>
        <taxon>Streptophyta</taxon>
        <taxon>Embryophyta</taxon>
        <taxon>Tracheophyta</taxon>
        <taxon>Spermatophyta</taxon>
        <taxon>Magnoliopsida</taxon>
        <taxon>eudicotyledons</taxon>
        <taxon>Gunneridae</taxon>
        <taxon>Pentapetalae</taxon>
        <taxon>rosids</taxon>
        <taxon>fabids</taxon>
        <taxon>Fabales</taxon>
        <taxon>Fabaceae</taxon>
        <taxon>Papilionoideae</taxon>
        <taxon>50 kb inversion clade</taxon>
        <taxon>genistoids sensu lato</taxon>
        <taxon>core genistoids</taxon>
        <taxon>Crotalarieae</taxon>
        <taxon>Crotalaria</taxon>
    </lineage>
</organism>
<dbReference type="EMBL" id="JAYWIO010000008">
    <property type="protein sequence ID" value="KAK7242973.1"/>
    <property type="molecule type" value="Genomic_DNA"/>
</dbReference>
<protein>
    <submittedName>
        <fullName evidence="1">Uncharacterized protein</fullName>
    </submittedName>
</protein>
<accession>A0AAN9HRP0</accession>
<comment type="caution">
    <text evidence="1">The sequence shown here is derived from an EMBL/GenBank/DDBJ whole genome shotgun (WGS) entry which is preliminary data.</text>
</comment>
<name>A0AAN9HRP0_CROPI</name>
<dbReference type="Proteomes" id="UP001372338">
    <property type="component" value="Unassembled WGS sequence"/>
</dbReference>
<evidence type="ECO:0000313" key="2">
    <source>
        <dbReference type="Proteomes" id="UP001372338"/>
    </source>
</evidence>
<keyword evidence="2" id="KW-1185">Reference proteome</keyword>
<sequence>MITNILTIFSLCGYHYGSGNVGYLIPADGASLLGRVLRQWILGELTGEGALIDDQETDLGNEDGMSCNLSLLLTSISKMKNVGEEEMGAIAVNYFATLFNTSSPPYIPEVLQSVQTADADLPLVEYQVSTLLITVDTVDALGNLLPFTVTNKSITAAGRWSLVPGSQQFYGLTLPDRLALPTNFTIATKEEGQRRKREGRMVVDIGERTKEEREEWWRRGRLWFVDGDVTGGGGRRVCRERGRCGEMGVAGQAREIMRKIAMQIFGLRCRGE</sequence>